<dbReference type="EMBL" id="JAWUZT010000001">
    <property type="protein sequence ID" value="MDW8514577.1"/>
    <property type="molecule type" value="Genomic_DNA"/>
</dbReference>
<keyword evidence="8" id="KW-0969">Cilium</keyword>
<keyword evidence="4 6" id="KW-1133">Transmembrane helix</keyword>
<keyword evidence="3 6" id="KW-0812">Transmembrane</keyword>
<reference evidence="9" key="1">
    <citation type="submission" date="2023-07" db="EMBL/GenBank/DDBJ databases">
        <title>Draft genomic sequences of Priestia flexa CCM isolated from the soil of an abandoned mine contaminated by free cyanide in the high Andean zone of Tacna, Peru.</title>
        <authorList>
            <person name="Caceda Quiroz C.J."/>
            <person name="Maraza Chooque G.J."/>
            <person name="Fora Quispe G.L."/>
            <person name="Carpio Mamani M."/>
        </authorList>
    </citation>
    <scope>NUCLEOTIDE SEQUENCE [LARGE SCALE GENOMIC DNA]</scope>
    <source>
        <strain evidence="9">CCM</strain>
    </source>
</reference>
<keyword evidence="8" id="KW-0966">Cell projection</keyword>
<accession>A0ABU4J1B4</accession>
<dbReference type="InterPro" id="IPR022781">
    <property type="entry name" value="Flagellar_biosynth_FliO"/>
</dbReference>
<keyword evidence="7" id="KW-0732">Signal</keyword>
<evidence type="ECO:0000256" key="7">
    <source>
        <dbReference type="SAM" id="SignalP"/>
    </source>
</evidence>
<evidence type="ECO:0000256" key="1">
    <source>
        <dbReference type="ARBA" id="ARBA00004236"/>
    </source>
</evidence>
<evidence type="ECO:0000313" key="8">
    <source>
        <dbReference type="EMBL" id="MDW8514577.1"/>
    </source>
</evidence>
<evidence type="ECO:0000256" key="5">
    <source>
        <dbReference type="ARBA" id="ARBA00023136"/>
    </source>
</evidence>
<evidence type="ECO:0000256" key="3">
    <source>
        <dbReference type="ARBA" id="ARBA00022692"/>
    </source>
</evidence>
<dbReference type="Proteomes" id="UP001284771">
    <property type="component" value="Unassembled WGS sequence"/>
</dbReference>
<feature type="chain" id="PRO_5046983744" evidence="7">
    <location>
        <begin position="27"/>
        <end position="211"/>
    </location>
</feature>
<gene>
    <name evidence="8" type="ORF">RIB56_00350</name>
</gene>
<keyword evidence="8" id="KW-0282">Flagellum</keyword>
<feature type="transmembrane region" description="Helical" evidence="6">
    <location>
        <begin position="68"/>
        <end position="89"/>
    </location>
</feature>
<evidence type="ECO:0000256" key="4">
    <source>
        <dbReference type="ARBA" id="ARBA00022989"/>
    </source>
</evidence>
<organism evidence="8 9">
    <name type="scientific">Priestia flexa</name>
    <dbReference type="NCBI Taxonomy" id="86664"/>
    <lineage>
        <taxon>Bacteria</taxon>
        <taxon>Bacillati</taxon>
        <taxon>Bacillota</taxon>
        <taxon>Bacilli</taxon>
        <taxon>Bacillales</taxon>
        <taxon>Bacillaceae</taxon>
        <taxon>Priestia</taxon>
    </lineage>
</organism>
<evidence type="ECO:0000313" key="9">
    <source>
        <dbReference type="Proteomes" id="UP001284771"/>
    </source>
</evidence>
<evidence type="ECO:0000256" key="6">
    <source>
        <dbReference type="SAM" id="Phobius"/>
    </source>
</evidence>
<comment type="subcellular location">
    <subcellularLocation>
        <location evidence="1">Cell membrane</location>
    </subcellularLocation>
</comment>
<keyword evidence="9" id="KW-1185">Reference proteome</keyword>
<evidence type="ECO:0000256" key="2">
    <source>
        <dbReference type="ARBA" id="ARBA00022475"/>
    </source>
</evidence>
<dbReference type="Pfam" id="PF04347">
    <property type="entry name" value="FliO"/>
    <property type="match status" value="1"/>
</dbReference>
<proteinExistence type="predicted"/>
<feature type="signal peptide" evidence="7">
    <location>
        <begin position="1"/>
        <end position="26"/>
    </location>
</feature>
<protein>
    <submittedName>
        <fullName evidence="8">Flagellar biosynthetic protein FliO</fullName>
    </submittedName>
</protein>
<comment type="caution">
    <text evidence="8">The sequence shown here is derived from an EMBL/GenBank/DDBJ whole genome shotgun (WGS) entry which is preliminary data.</text>
</comment>
<sequence>MLLRYIVFILAIAGSLLFQNSISVQAAETSDSVKECIENPSACEKELDPNAVGDSDTNQGATISAGEVVKMLVAFAFVIGLLLVVLKFVKSKGNVLKQNQLVENLGGTNLGNSKSVQVVKVGEQLFVVGVGENIELLSEVVGEDKEQLLKKYEDQRSDGEYKVVLPSLFERKEKEAISVESMKSFTQSLNQMMKKRKTKLEELGRDRKQHE</sequence>
<keyword evidence="2" id="KW-1003">Cell membrane</keyword>
<dbReference type="RefSeq" id="WP_318757122.1">
    <property type="nucleotide sequence ID" value="NZ_JAWUZT010000001.1"/>
</dbReference>
<name>A0ABU4J1B4_9BACI</name>
<keyword evidence="5 6" id="KW-0472">Membrane</keyword>